<evidence type="ECO:0000256" key="6">
    <source>
        <dbReference type="ARBA" id="ARBA00022989"/>
    </source>
</evidence>
<dbReference type="Pfam" id="PF03840">
    <property type="entry name" value="SecG"/>
    <property type="match status" value="1"/>
</dbReference>
<evidence type="ECO:0000313" key="11">
    <source>
        <dbReference type="Proteomes" id="UP000228614"/>
    </source>
</evidence>
<dbReference type="InterPro" id="IPR004692">
    <property type="entry name" value="SecG"/>
</dbReference>
<proteinExistence type="inferred from homology"/>
<dbReference type="NCBIfam" id="TIGR00810">
    <property type="entry name" value="secG"/>
    <property type="match status" value="1"/>
</dbReference>
<keyword evidence="4 9" id="KW-0812">Transmembrane</keyword>
<comment type="caution">
    <text evidence="9">Lacks conserved residue(s) required for the propagation of feature annotation.</text>
</comment>
<keyword evidence="6 9" id="KW-1133">Transmembrane helix</keyword>
<gene>
    <name evidence="10" type="primary">secG</name>
    <name evidence="10" type="ORF">COT95_01170</name>
</gene>
<keyword evidence="7 9" id="KW-0811">Translocation</keyword>
<feature type="non-terminal residue" evidence="10">
    <location>
        <position position="54"/>
    </location>
</feature>
<dbReference type="Proteomes" id="UP000228614">
    <property type="component" value="Unassembled WGS sequence"/>
</dbReference>
<dbReference type="GO" id="GO:0005886">
    <property type="term" value="C:plasma membrane"/>
    <property type="evidence" value="ECO:0007669"/>
    <property type="project" value="UniProtKB-SubCell"/>
</dbReference>
<evidence type="ECO:0000256" key="8">
    <source>
        <dbReference type="ARBA" id="ARBA00023136"/>
    </source>
</evidence>
<dbReference type="EMBL" id="PFAN01000065">
    <property type="protein sequence ID" value="PIR94985.1"/>
    <property type="molecule type" value="Genomic_DNA"/>
</dbReference>
<keyword evidence="9" id="KW-1003">Cell membrane</keyword>
<evidence type="ECO:0000256" key="7">
    <source>
        <dbReference type="ARBA" id="ARBA00023010"/>
    </source>
</evidence>
<keyword evidence="3 9" id="KW-0813">Transport</keyword>
<accession>A0A2H0V7C1</accession>
<evidence type="ECO:0000256" key="2">
    <source>
        <dbReference type="ARBA" id="ARBA00008445"/>
    </source>
</evidence>
<dbReference type="AlphaFoldDB" id="A0A2H0V7C1"/>
<evidence type="ECO:0000256" key="1">
    <source>
        <dbReference type="ARBA" id="ARBA00004141"/>
    </source>
</evidence>
<evidence type="ECO:0000256" key="3">
    <source>
        <dbReference type="ARBA" id="ARBA00022448"/>
    </source>
</evidence>
<reference evidence="11" key="1">
    <citation type="submission" date="2017-09" db="EMBL/GenBank/DDBJ databases">
        <title>Depth-based differentiation of microbial function through sediment-hosted aquifers and enrichment of novel symbionts in the deep terrestrial subsurface.</title>
        <authorList>
            <person name="Probst A.J."/>
            <person name="Ladd B."/>
            <person name="Jarett J.K."/>
            <person name="Geller-Mcgrath D.E."/>
            <person name="Sieber C.M.K."/>
            <person name="Emerson J.B."/>
            <person name="Anantharaman K."/>
            <person name="Thomas B.C."/>
            <person name="Malmstrom R."/>
            <person name="Stieglmeier M."/>
            <person name="Klingl A."/>
            <person name="Woyke T."/>
            <person name="Ryan C.M."/>
            <person name="Banfield J.F."/>
        </authorList>
    </citation>
    <scope>NUCLEOTIDE SEQUENCE [LARGE SCALE GENOMIC DNA]</scope>
</reference>
<name>A0A2H0V7C1_9BACT</name>
<organism evidence="10 11">
    <name type="scientific">Candidatus Falkowbacteria bacterium CG10_big_fil_rev_8_21_14_0_10_37_6</name>
    <dbReference type="NCBI Taxonomy" id="1974563"/>
    <lineage>
        <taxon>Bacteria</taxon>
        <taxon>Candidatus Falkowiibacteriota</taxon>
    </lineage>
</organism>
<keyword evidence="8 9" id="KW-0472">Membrane</keyword>
<protein>
    <recommendedName>
        <fullName evidence="9">Protein-export membrane protein SecG</fullName>
    </recommendedName>
</protein>
<feature type="transmembrane region" description="Helical" evidence="9">
    <location>
        <begin position="6"/>
        <end position="22"/>
    </location>
</feature>
<keyword evidence="5 9" id="KW-0653">Protein transport</keyword>
<evidence type="ECO:0000256" key="4">
    <source>
        <dbReference type="ARBA" id="ARBA00022692"/>
    </source>
</evidence>
<evidence type="ECO:0000313" key="10">
    <source>
        <dbReference type="EMBL" id="PIR94985.1"/>
    </source>
</evidence>
<comment type="caution">
    <text evidence="10">The sequence shown here is derived from an EMBL/GenBank/DDBJ whole genome shotgun (WGS) entry which is preliminary data.</text>
</comment>
<comment type="similarity">
    <text evidence="2 9">Belongs to the SecG family.</text>
</comment>
<evidence type="ECO:0000256" key="5">
    <source>
        <dbReference type="ARBA" id="ARBA00022927"/>
    </source>
</evidence>
<dbReference type="GO" id="GO:0015450">
    <property type="term" value="F:protein-transporting ATPase activity"/>
    <property type="evidence" value="ECO:0007669"/>
    <property type="project" value="UniProtKB-UniRule"/>
</dbReference>
<comment type="subcellular location">
    <subcellularLocation>
        <location evidence="9">Cell membrane</location>
        <topology evidence="9">Multi-pass membrane protein</topology>
    </subcellularLocation>
    <subcellularLocation>
        <location evidence="1">Membrane</location>
        <topology evidence="1">Multi-pass membrane protein</topology>
    </subcellularLocation>
</comment>
<comment type="function">
    <text evidence="9">Involved in protein export. Participates in an early event of protein translocation.</text>
</comment>
<sequence>MAAFLPIIQIIISALLIGAILLQTRGSGLSSVFGGESTFYHTRRGIEKIIFWAT</sequence>
<dbReference type="GO" id="GO:0009306">
    <property type="term" value="P:protein secretion"/>
    <property type="evidence" value="ECO:0007669"/>
    <property type="project" value="UniProtKB-UniRule"/>
</dbReference>
<evidence type="ECO:0000256" key="9">
    <source>
        <dbReference type="RuleBase" id="RU365087"/>
    </source>
</evidence>